<gene>
    <name evidence="1" type="ORF">SHERM_22805</name>
</gene>
<keyword evidence="2" id="KW-1185">Reference proteome</keyword>
<accession>A0A9N7N8N1</accession>
<reference evidence="1" key="1">
    <citation type="submission" date="2019-12" db="EMBL/GenBank/DDBJ databases">
        <authorList>
            <person name="Scholes J."/>
        </authorList>
    </citation>
    <scope>NUCLEOTIDE SEQUENCE</scope>
</reference>
<dbReference type="AlphaFoldDB" id="A0A9N7N8N1"/>
<name>A0A9N7N8N1_STRHE</name>
<dbReference type="EMBL" id="CACSLK010027751">
    <property type="protein sequence ID" value="CAA0827110.1"/>
    <property type="molecule type" value="Genomic_DNA"/>
</dbReference>
<sequence length="298" mass="33146">NSISSGMLKGMKLSRNGPVLSHIFFADDSLFFLKAGVDQAGFLMNIPEQYKLFSGQAINLQKSAVFFSRNTPLHLQRSICSSLNNITSHRSTKYLGLPLGIGRSKKEVFAYLVNSVRAKLTSWKSQLLSPAGKEVLLKAIIQALPVYTMACFTLPVSIYSEITSLCAKFWWKSGTDPAKGIHWKNWNFLSLPKENGGLSFLDLQLFNKAMICKQLWRIASNPELLVSRILKDSRHRVSSVGVCLLPPSPVLLLTWVRAYPSANTLTMLLSDSKLPTSMSAFAQYHVSHQLRVHGVACL</sequence>
<protein>
    <submittedName>
        <fullName evidence="1">Ribonuclease H-like superfamily protein</fullName>
    </submittedName>
</protein>
<evidence type="ECO:0000313" key="1">
    <source>
        <dbReference type="EMBL" id="CAA0827110.1"/>
    </source>
</evidence>
<organism evidence="1 2">
    <name type="scientific">Striga hermonthica</name>
    <name type="common">Purple witchweed</name>
    <name type="synonym">Buchnera hermonthica</name>
    <dbReference type="NCBI Taxonomy" id="68872"/>
    <lineage>
        <taxon>Eukaryota</taxon>
        <taxon>Viridiplantae</taxon>
        <taxon>Streptophyta</taxon>
        <taxon>Embryophyta</taxon>
        <taxon>Tracheophyta</taxon>
        <taxon>Spermatophyta</taxon>
        <taxon>Magnoliopsida</taxon>
        <taxon>eudicotyledons</taxon>
        <taxon>Gunneridae</taxon>
        <taxon>Pentapetalae</taxon>
        <taxon>asterids</taxon>
        <taxon>lamiids</taxon>
        <taxon>Lamiales</taxon>
        <taxon>Orobanchaceae</taxon>
        <taxon>Buchnereae</taxon>
        <taxon>Striga</taxon>
    </lineage>
</organism>
<dbReference type="Proteomes" id="UP001153555">
    <property type="component" value="Unassembled WGS sequence"/>
</dbReference>
<dbReference type="PANTHER" id="PTHR33116">
    <property type="entry name" value="REVERSE TRANSCRIPTASE ZINC-BINDING DOMAIN-CONTAINING PROTEIN-RELATED-RELATED"/>
    <property type="match status" value="1"/>
</dbReference>
<proteinExistence type="predicted"/>
<dbReference type="PANTHER" id="PTHR33116:SF86">
    <property type="entry name" value="REVERSE TRANSCRIPTASE DOMAIN-CONTAINING PROTEIN"/>
    <property type="match status" value="1"/>
</dbReference>
<dbReference type="OrthoDB" id="1936608at2759"/>
<evidence type="ECO:0000313" key="2">
    <source>
        <dbReference type="Proteomes" id="UP001153555"/>
    </source>
</evidence>
<comment type="caution">
    <text evidence="1">The sequence shown here is derived from an EMBL/GenBank/DDBJ whole genome shotgun (WGS) entry which is preliminary data.</text>
</comment>
<feature type="non-terminal residue" evidence="1">
    <location>
        <position position="1"/>
    </location>
</feature>
<feature type="non-terminal residue" evidence="1">
    <location>
        <position position="298"/>
    </location>
</feature>